<dbReference type="RefSeq" id="WP_202995417.1">
    <property type="nucleotide sequence ID" value="NZ_JAENHO010000009.1"/>
</dbReference>
<evidence type="ECO:0000313" key="2">
    <source>
        <dbReference type="Proteomes" id="UP000598996"/>
    </source>
</evidence>
<gene>
    <name evidence="1" type="ORF">JKJ07_31055</name>
</gene>
<reference evidence="1 2" key="1">
    <citation type="submission" date="2021-01" db="EMBL/GenBank/DDBJ databases">
        <title>Actinoplanes sp. nov. LDG1-01 isolated from lichen.</title>
        <authorList>
            <person name="Saeng-In P."/>
            <person name="Phongsopitanun W."/>
            <person name="Kanchanasin P."/>
            <person name="Yuki M."/>
            <person name="Kudo T."/>
            <person name="Ohkuma M."/>
            <person name="Tanasupawat S."/>
        </authorList>
    </citation>
    <scope>NUCLEOTIDE SEQUENCE [LARGE SCALE GENOMIC DNA]</scope>
    <source>
        <strain evidence="1 2">LDG1-01</strain>
    </source>
</reference>
<keyword evidence="2" id="KW-1185">Reference proteome</keyword>
<organism evidence="1 2">
    <name type="scientific">Paractinoplanes lichenicola</name>
    <dbReference type="NCBI Taxonomy" id="2802976"/>
    <lineage>
        <taxon>Bacteria</taxon>
        <taxon>Bacillati</taxon>
        <taxon>Actinomycetota</taxon>
        <taxon>Actinomycetes</taxon>
        <taxon>Micromonosporales</taxon>
        <taxon>Micromonosporaceae</taxon>
        <taxon>Paractinoplanes</taxon>
    </lineage>
</organism>
<protein>
    <submittedName>
        <fullName evidence="1">Uncharacterized protein</fullName>
    </submittedName>
</protein>
<name>A0ABS1VWD0_9ACTN</name>
<sequence>MAKRRTTVWALIKPAGSTLPGRVDAVAHRPDPASPDPTAYCGVWLSDAERVRAERLGATKLCAPCSRTRSAALKPAGR</sequence>
<dbReference type="Proteomes" id="UP000598996">
    <property type="component" value="Unassembled WGS sequence"/>
</dbReference>
<proteinExistence type="predicted"/>
<dbReference type="EMBL" id="JAENHO010000009">
    <property type="protein sequence ID" value="MBL7258759.1"/>
    <property type="molecule type" value="Genomic_DNA"/>
</dbReference>
<accession>A0ABS1VWD0</accession>
<comment type="caution">
    <text evidence="1">The sequence shown here is derived from an EMBL/GenBank/DDBJ whole genome shotgun (WGS) entry which is preliminary data.</text>
</comment>
<evidence type="ECO:0000313" key="1">
    <source>
        <dbReference type="EMBL" id="MBL7258759.1"/>
    </source>
</evidence>